<proteinExistence type="predicted"/>
<dbReference type="Proteomes" id="UP000620559">
    <property type="component" value="Unassembled WGS sequence"/>
</dbReference>
<keyword evidence="3" id="KW-1185">Reference proteome</keyword>
<reference evidence="2" key="1">
    <citation type="submission" date="2020-10" db="EMBL/GenBank/DDBJ databases">
        <authorList>
            <person name="Castelo-Branco R."/>
            <person name="Eusebio N."/>
            <person name="Adriana R."/>
            <person name="Vieira A."/>
            <person name="Brugerolle De Fraissinette N."/>
            <person name="Rezende De Castro R."/>
            <person name="Schneider M.P."/>
            <person name="Vasconcelos V."/>
            <person name="Leao P.N."/>
        </authorList>
    </citation>
    <scope>NUCLEOTIDE SEQUENCE</scope>
    <source>
        <strain evidence="2">LEGE 06105</strain>
    </source>
</reference>
<organism evidence="2 3">
    <name type="scientific">Plectonema cf. radiosum LEGE 06105</name>
    <dbReference type="NCBI Taxonomy" id="945769"/>
    <lineage>
        <taxon>Bacteria</taxon>
        <taxon>Bacillati</taxon>
        <taxon>Cyanobacteriota</taxon>
        <taxon>Cyanophyceae</taxon>
        <taxon>Oscillatoriophycideae</taxon>
        <taxon>Oscillatoriales</taxon>
        <taxon>Microcoleaceae</taxon>
        <taxon>Plectonema</taxon>
    </lineage>
</organism>
<dbReference type="EMBL" id="JADEWL010000106">
    <property type="protein sequence ID" value="MBE9215564.1"/>
    <property type="molecule type" value="Genomic_DNA"/>
</dbReference>
<feature type="transmembrane region" description="Helical" evidence="1">
    <location>
        <begin position="234"/>
        <end position="253"/>
    </location>
</feature>
<keyword evidence="1" id="KW-0472">Membrane</keyword>
<comment type="caution">
    <text evidence="2">The sequence shown here is derived from an EMBL/GenBank/DDBJ whole genome shotgun (WGS) entry which is preliminary data.</text>
</comment>
<evidence type="ECO:0000313" key="3">
    <source>
        <dbReference type="Proteomes" id="UP000620559"/>
    </source>
</evidence>
<evidence type="ECO:0000313" key="2">
    <source>
        <dbReference type="EMBL" id="MBE9215564.1"/>
    </source>
</evidence>
<dbReference type="AlphaFoldDB" id="A0A8J7JVA2"/>
<dbReference type="RefSeq" id="WP_193923691.1">
    <property type="nucleotide sequence ID" value="NZ_JADEWL010000106.1"/>
</dbReference>
<gene>
    <name evidence="2" type="ORF">IQ247_23340</name>
</gene>
<protein>
    <submittedName>
        <fullName evidence="2">Uncharacterized protein</fullName>
    </submittedName>
</protein>
<evidence type="ECO:0000256" key="1">
    <source>
        <dbReference type="SAM" id="Phobius"/>
    </source>
</evidence>
<name>A0A8J7JVA2_9CYAN</name>
<sequence length="377" mass="44239">MDEKLQQLVIQIQNSPPQTKERQTAIIAIVDKILRSCILLFRYSQNTSLNGVYLDIYQALQQYLHQDISQNIDEYQLQNLPVAAWVNEVRSRSFQKVINEVYLQQLALEVQKYQQLTPQWQYAFQVLTNAILLSDKLLHKPDIDRDVYEEAKNELWIWLHQNINTYNANKGKFTAWLNFRFDMILRTSHVAKNDPFIQKLNGKIIRNKYQLTNIIKNISQKDLISWLTFQIKQLVPYVLGAKILFLLTVIFFLSQSIIKKPVIINSLLFEIAKQSLPTAAKLANLDDEIENIPQIEVEKSLLEQLREYLETNPNQLLQKHMRGHPEVTFQVIALKRLEGIGWKELSETFNIGIPALSNFFQRHLQKIAPKIRKYIQE</sequence>
<keyword evidence="1" id="KW-0812">Transmembrane</keyword>
<accession>A0A8J7JVA2</accession>
<keyword evidence="1" id="KW-1133">Transmembrane helix</keyword>